<gene>
    <name evidence="1" type="ORF">FA95DRAFT_1596578</name>
</gene>
<proteinExistence type="predicted"/>
<keyword evidence="2" id="KW-1185">Reference proteome</keyword>
<reference evidence="1" key="2">
    <citation type="journal article" date="2022" name="New Phytol.">
        <title>Evolutionary transition to the ectomycorrhizal habit in the genomes of a hyperdiverse lineage of mushroom-forming fungi.</title>
        <authorList>
            <person name="Looney B."/>
            <person name="Miyauchi S."/>
            <person name="Morin E."/>
            <person name="Drula E."/>
            <person name="Courty P.E."/>
            <person name="Kohler A."/>
            <person name="Kuo A."/>
            <person name="LaButti K."/>
            <person name="Pangilinan J."/>
            <person name="Lipzen A."/>
            <person name="Riley R."/>
            <person name="Andreopoulos W."/>
            <person name="He G."/>
            <person name="Johnson J."/>
            <person name="Nolan M."/>
            <person name="Tritt A."/>
            <person name="Barry K.W."/>
            <person name="Grigoriev I.V."/>
            <person name="Nagy L.G."/>
            <person name="Hibbett D."/>
            <person name="Henrissat B."/>
            <person name="Matheny P.B."/>
            <person name="Labbe J."/>
            <person name="Martin F.M."/>
        </authorList>
    </citation>
    <scope>NUCLEOTIDE SEQUENCE</scope>
    <source>
        <strain evidence="1">FP105234-sp</strain>
    </source>
</reference>
<comment type="caution">
    <text evidence="1">The sequence shown here is derived from an EMBL/GenBank/DDBJ whole genome shotgun (WGS) entry which is preliminary data.</text>
</comment>
<reference evidence="1" key="1">
    <citation type="submission" date="2021-02" db="EMBL/GenBank/DDBJ databases">
        <authorList>
            <consortium name="DOE Joint Genome Institute"/>
            <person name="Ahrendt S."/>
            <person name="Looney B.P."/>
            <person name="Miyauchi S."/>
            <person name="Morin E."/>
            <person name="Drula E."/>
            <person name="Courty P.E."/>
            <person name="Chicoki N."/>
            <person name="Fauchery L."/>
            <person name="Kohler A."/>
            <person name="Kuo A."/>
            <person name="Labutti K."/>
            <person name="Pangilinan J."/>
            <person name="Lipzen A."/>
            <person name="Riley R."/>
            <person name="Andreopoulos W."/>
            <person name="He G."/>
            <person name="Johnson J."/>
            <person name="Barry K.W."/>
            <person name="Grigoriev I.V."/>
            <person name="Nagy L."/>
            <person name="Hibbett D."/>
            <person name="Henrissat B."/>
            <person name="Matheny P.B."/>
            <person name="Labbe J."/>
            <person name="Martin F."/>
        </authorList>
    </citation>
    <scope>NUCLEOTIDE SEQUENCE</scope>
    <source>
        <strain evidence="1">FP105234-sp</strain>
    </source>
</reference>
<sequence length="498" mass="52622">MMQQSPLPPIDVLRRRNPHLFSSALHPRRARRLPMLHATSPLSLTGRLTSSYDEKFDALEKRFDALEKRFDALEKRFDALEKRFDALEKQFHALGKKVVTYETRSMLAVVAAIDAEGSETVGDLKKKISETQSHPVEFQKIIYSGKVLPDDKTIESCNIKEKDFLVLMVSKPKAAPAASSSSAATPAPVPVAPVAAPAPVAEPTPAPASEPTPTPATSETTPAEPTPNAPAATPAPFGDMSSFVTGEVLQSTIQNMIEMGFPREQVLRALRASYNNPDRAVEYLMTGIPAHLEAELSHAAPPAAAPAAAPATPAVPPAAQAPAAASTPAPQAGPVGGPQNLFQLAQQQQQQQHGPAAGAGAPLGSGASLGGGPALDLSALRDHPQIAQLRDIVAQNPALIQPLIQQLALSNPQLAEVIAQNPEALFQLLGGGDGDFGEEGDIPPGAQVVSITQEEHAAIERLQALGFPRQAVIEAYFACDKNEELAANYLFEGGFDDS</sequence>
<organism evidence="1 2">
    <name type="scientific">Auriscalpium vulgare</name>
    <dbReference type="NCBI Taxonomy" id="40419"/>
    <lineage>
        <taxon>Eukaryota</taxon>
        <taxon>Fungi</taxon>
        <taxon>Dikarya</taxon>
        <taxon>Basidiomycota</taxon>
        <taxon>Agaricomycotina</taxon>
        <taxon>Agaricomycetes</taxon>
        <taxon>Russulales</taxon>
        <taxon>Auriscalpiaceae</taxon>
        <taxon>Auriscalpium</taxon>
    </lineage>
</organism>
<evidence type="ECO:0000313" key="2">
    <source>
        <dbReference type="Proteomes" id="UP000814033"/>
    </source>
</evidence>
<protein>
    <submittedName>
        <fullName evidence="1">UV excision repair protein Rad23</fullName>
    </submittedName>
</protein>
<dbReference type="Proteomes" id="UP000814033">
    <property type="component" value="Unassembled WGS sequence"/>
</dbReference>
<evidence type="ECO:0000313" key="1">
    <source>
        <dbReference type="EMBL" id="KAI0045902.1"/>
    </source>
</evidence>
<dbReference type="EMBL" id="MU275939">
    <property type="protein sequence ID" value="KAI0045902.1"/>
    <property type="molecule type" value="Genomic_DNA"/>
</dbReference>
<accession>A0ACB8RPU8</accession>
<name>A0ACB8RPU8_9AGAM</name>